<proteinExistence type="predicted"/>
<reference evidence="2" key="1">
    <citation type="submission" date="2022-10" db="EMBL/GenBank/DDBJ databases">
        <title>The complete genomes of actinobacterial strains from the NBC collection.</title>
        <authorList>
            <person name="Joergensen T.S."/>
            <person name="Alvarez Arevalo M."/>
            <person name="Sterndorff E.B."/>
            <person name="Faurdal D."/>
            <person name="Vuksanovic O."/>
            <person name="Mourched A.-S."/>
            <person name="Charusanti P."/>
            <person name="Shaw S."/>
            <person name="Blin K."/>
            <person name="Weber T."/>
        </authorList>
    </citation>
    <scope>NUCLEOTIDE SEQUENCE</scope>
    <source>
        <strain evidence="2">NBC_01401</strain>
    </source>
</reference>
<accession>A0AAU3GZF8</accession>
<dbReference type="AlphaFoldDB" id="A0AAU3GZF8"/>
<name>A0AAU3GZF8_9ACTN</name>
<evidence type="ECO:0000256" key="1">
    <source>
        <dbReference type="SAM" id="MobiDB-lite"/>
    </source>
</evidence>
<feature type="region of interest" description="Disordered" evidence="1">
    <location>
        <begin position="1"/>
        <end position="21"/>
    </location>
</feature>
<evidence type="ECO:0000313" key="2">
    <source>
        <dbReference type="EMBL" id="WTY97223.1"/>
    </source>
</evidence>
<organism evidence="2">
    <name type="scientific">Streptomyces sp. NBC_01401</name>
    <dbReference type="NCBI Taxonomy" id="2903854"/>
    <lineage>
        <taxon>Bacteria</taxon>
        <taxon>Bacillati</taxon>
        <taxon>Actinomycetota</taxon>
        <taxon>Actinomycetes</taxon>
        <taxon>Kitasatosporales</taxon>
        <taxon>Streptomycetaceae</taxon>
        <taxon>Streptomyces</taxon>
    </lineage>
</organism>
<sequence length="121" mass="13374">MMLTENASADFSGPPQNRQTLCRSPQLTKGLMQGQKTAQSFWVFLAESSFPPAKYLPVKSFALLELPQSEKSQGRVVAGIESQWMIFPQMPIRRLHGGLGHMRGRLIVAAPASRRRGPPSP</sequence>
<dbReference type="EMBL" id="CP109535">
    <property type="protein sequence ID" value="WTY97223.1"/>
    <property type="molecule type" value="Genomic_DNA"/>
</dbReference>
<protein>
    <submittedName>
        <fullName evidence="2">Uncharacterized protein</fullName>
    </submittedName>
</protein>
<gene>
    <name evidence="2" type="ORF">OG626_21140</name>
</gene>